<feature type="region of interest" description="Disordered" evidence="1">
    <location>
        <begin position="29"/>
        <end position="51"/>
    </location>
</feature>
<accession>A0A811V6A9</accession>
<dbReference type="Proteomes" id="UP000606786">
    <property type="component" value="Unassembled WGS sequence"/>
</dbReference>
<keyword evidence="3" id="KW-1185">Reference proteome</keyword>
<organism evidence="2 3">
    <name type="scientific">Ceratitis capitata</name>
    <name type="common">Mediterranean fruit fly</name>
    <name type="synonym">Tephritis capitata</name>
    <dbReference type="NCBI Taxonomy" id="7213"/>
    <lineage>
        <taxon>Eukaryota</taxon>
        <taxon>Metazoa</taxon>
        <taxon>Ecdysozoa</taxon>
        <taxon>Arthropoda</taxon>
        <taxon>Hexapoda</taxon>
        <taxon>Insecta</taxon>
        <taxon>Pterygota</taxon>
        <taxon>Neoptera</taxon>
        <taxon>Endopterygota</taxon>
        <taxon>Diptera</taxon>
        <taxon>Brachycera</taxon>
        <taxon>Muscomorpha</taxon>
        <taxon>Tephritoidea</taxon>
        <taxon>Tephritidae</taxon>
        <taxon>Ceratitis</taxon>
        <taxon>Ceratitis</taxon>
    </lineage>
</organism>
<proteinExistence type="predicted"/>
<protein>
    <submittedName>
        <fullName evidence="2">(Mediterranean fruit fly) hypothetical protein</fullName>
    </submittedName>
</protein>
<comment type="caution">
    <text evidence="2">The sequence shown here is derived from an EMBL/GenBank/DDBJ whole genome shotgun (WGS) entry which is preliminary data.</text>
</comment>
<sequence length="87" mass="10294">PKPIPMDTDHSQQTRAVNYINRPNFNAIAGNDHHRHPTNKAATTRTNSNESTILPKILTKDYEEDTTQYEEMQPWEEYNNEYKKQFE</sequence>
<reference evidence="2" key="1">
    <citation type="submission" date="2020-11" db="EMBL/GenBank/DDBJ databases">
        <authorList>
            <person name="Whitehead M."/>
        </authorList>
    </citation>
    <scope>NUCLEOTIDE SEQUENCE</scope>
    <source>
        <strain evidence="2">EGII</strain>
    </source>
</reference>
<gene>
    <name evidence="2" type="ORF">CCAP1982_LOCUS19535</name>
</gene>
<name>A0A811V6A9_CERCA</name>
<feature type="compositionally biased region" description="Polar residues" evidence="1">
    <location>
        <begin position="40"/>
        <end position="51"/>
    </location>
</feature>
<dbReference type="EMBL" id="CAJHJT010000056">
    <property type="protein sequence ID" value="CAD7011435.1"/>
    <property type="molecule type" value="Genomic_DNA"/>
</dbReference>
<dbReference type="AlphaFoldDB" id="A0A811V6A9"/>
<evidence type="ECO:0000256" key="1">
    <source>
        <dbReference type="SAM" id="MobiDB-lite"/>
    </source>
</evidence>
<feature type="non-terminal residue" evidence="2">
    <location>
        <position position="1"/>
    </location>
</feature>
<evidence type="ECO:0000313" key="3">
    <source>
        <dbReference type="Proteomes" id="UP000606786"/>
    </source>
</evidence>
<evidence type="ECO:0000313" key="2">
    <source>
        <dbReference type="EMBL" id="CAD7011435.1"/>
    </source>
</evidence>